<protein>
    <recommendedName>
        <fullName evidence="3">GspL periplasmic domain-containing protein</fullName>
    </recommendedName>
</protein>
<comment type="caution">
    <text evidence="1">The sequence shown here is derived from an EMBL/GenBank/DDBJ whole genome shotgun (WGS) entry which is preliminary data.</text>
</comment>
<dbReference type="OrthoDB" id="7715154at2"/>
<dbReference type="GO" id="GO:0015628">
    <property type="term" value="P:protein secretion by the type II secretion system"/>
    <property type="evidence" value="ECO:0007669"/>
    <property type="project" value="InterPro"/>
</dbReference>
<evidence type="ECO:0000313" key="2">
    <source>
        <dbReference type="Proteomes" id="UP000253977"/>
    </source>
</evidence>
<dbReference type="InterPro" id="IPR007812">
    <property type="entry name" value="T2SS_protein-GspL"/>
</dbReference>
<keyword evidence="2" id="KW-1185">Reference proteome</keyword>
<proteinExistence type="predicted"/>
<dbReference type="AlphaFoldDB" id="A0A369TIS0"/>
<accession>A0A369TIS0</accession>
<name>A0A369TIS0_9RHOB</name>
<dbReference type="Gene3D" id="3.30.420.380">
    <property type="match status" value="1"/>
</dbReference>
<reference evidence="1 2" key="1">
    <citation type="submission" date="2018-07" db="EMBL/GenBank/DDBJ databases">
        <title>Thalassococcus profundi sp. nov., a marine bacterium isolated from deep seawater of Okinawa Trough.</title>
        <authorList>
            <person name="Yu M."/>
        </authorList>
    </citation>
    <scope>NUCLEOTIDE SEQUENCE [LARGE SCALE GENOMIC DNA]</scope>
    <source>
        <strain evidence="1 2">WRAS1</strain>
    </source>
</reference>
<evidence type="ECO:0000313" key="1">
    <source>
        <dbReference type="EMBL" id="RDD64027.1"/>
    </source>
</evidence>
<evidence type="ECO:0008006" key="3">
    <source>
        <dbReference type="Google" id="ProtNLM"/>
    </source>
</evidence>
<sequence>MPVSAGQDIALHALGAEMPAGRHVVLVPGAEVPLLALDLPERLRGPAREDVARRQLRDRIGLDAARIEMRPFSPPGGGDSWRRALVADAEALAGWRAQAGPGCRAVLPDYLGLPAAAELWSIEVTSGSVLARLGLEDGFSADPDLARLMLERALEDAEPPAPRAVLLNGEDAGIAALFAARDIPVVTEAAALDPLGIAAPQVLGHGEMGVDLRTDPRAARDRLRARVLPWRWPLLIGLLAAALWGAAQGLGTRALEQEIRAERAATLALVRESFVPTGPVLDVRTQVARALAARQDAARDWRGRVSPLTLLGRIARVVDGSGAVSEDYGFDRDLWTVVLRLGDFAAAEALVRDLRDAGLQVEVADLRVSDGDSGVRAELQVRAGE</sequence>
<dbReference type="NCBIfam" id="TIGR01709">
    <property type="entry name" value="typeII_sec_gspL"/>
    <property type="match status" value="1"/>
</dbReference>
<dbReference type="Proteomes" id="UP000253977">
    <property type="component" value="Unassembled WGS sequence"/>
</dbReference>
<organism evidence="1 2">
    <name type="scientific">Thalassococcus profundi</name>
    <dbReference type="NCBI Taxonomy" id="2282382"/>
    <lineage>
        <taxon>Bacteria</taxon>
        <taxon>Pseudomonadati</taxon>
        <taxon>Pseudomonadota</taxon>
        <taxon>Alphaproteobacteria</taxon>
        <taxon>Rhodobacterales</taxon>
        <taxon>Roseobacteraceae</taxon>
        <taxon>Thalassococcus</taxon>
    </lineage>
</organism>
<dbReference type="GO" id="GO:0009276">
    <property type="term" value="C:Gram-negative-bacterium-type cell wall"/>
    <property type="evidence" value="ECO:0007669"/>
    <property type="project" value="InterPro"/>
</dbReference>
<dbReference type="EMBL" id="QPMK01000034">
    <property type="protein sequence ID" value="RDD64027.1"/>
    <property type="molecule type" value="Genomic_DNA"/>
</dbReference>
<gene>
    <name evidence="1" type="ORF">DU478_22340</name>
</gene>
<dbReference type="GO" id="GO:0015627">
    <property type="term" value="C:type II protein secretion system complex"/>
    <property type="evidence" value="ECO:0007669"/>
    <property type="project" value="InterPro"/>
</dbReference>